<sequence length="157" mass="17488">MTSVTLAPYTSDQRDALCALAVGPEQERFSSQPRLLLENPQDGIDVHLIYVDATLVGMFRIDRDFSREHPQVPSGAYGLRSMIIDQRHQGRGIGTAMIRALPAYMAQRYPQATQIYLTVNLRNPGARRSYLNGGFTDTGEHYLGGDAGPQHILRMNL</sequence>
<accession>A0ABS8BS36</accession>
<dbReference type="SUPFAM" id="SSF55729">
    <property type="entry name" value="Acyl-CoA N-acyltransferases (Nat)"/>
    <property type="match status" value="1"/>
</dbReference>
<dbReference type="Gene3D" id="3.40.630.30">
    <property type="match status" value="1"/>
</dbReference>
<dbReference type="Pfam" id="PF00583">
    <property type="entry name" value="Acetyltransf_1"/>
    <property type="match status" value="1"/>
</dbReference>
<protein>
    <submittedName>
        <fullName evidence="2">GNAT family N-acetyltransferase</fullName>
    </submittedName>
</protein>
<evidence type="ECO:0000313" key="2">
    <source>
        <dbReference type="EMBL" id="MCB5198536.1"/>
    </source>
</evidence>
<evidence type="ECO:0000259" key="1">
    <source>
        <dbReference type="PROSITE" id="PS51186"/>
    </source>
</evidence>
<dbReference type="InterPro" id="IPR016181">
    <property type="entry name" value="Acyl_CoA_acyltransferase"/>
</dbReference>
<proteinExistence type="predicted"/>
<dbReference type="InterPro" id="IPR000182">
    <property type="entry name" value="GNAT_dom"/>
</dbReference>
<evidence type="ECO:0000313" key="3">
    <source>
        <dbReference type="Proteomes" id="UP001138961"/>
    </source>
</evidence>
<dbReference type="Proteomes" id="UP001138961">
    <property type="component" value="Unassembled WGS sequence"/>
</dbReference>
<dbReference type="EMBL" id="JAJATZ010000002">
    <property type="protein sequence ID" value="MCB5198536.1"/>
    <property type="molecule type" value="Genomic_DNA"/>
</dbReference>
<name>A0ABS8BS36_9RHOB</name>
<keyword evidence="3" id="KW-1185">Reference proteome</keyword>
<comment type="caution">
    <text evidence="2">The sequence shown here is derived from an EMBL/GenBank/DDBJ whole genome shotgun (WGS) entry which is preliminary data.</text>
</comment>
<reference evidence="2" key="1">
    <citation type="submission" date="2021-10" db="EMBL/GenBank/DDBJ databases">
        <title>Loktanella gaetbuli sp. nov., isolated from a tidal flat.</title>
        <authorList>
            <person name="Park S."/>
            <person name="Yoon J.-H."/>
        </authorList>
    </citation>
    <scope>NUCLEOTIDE SEQUENCE</scope>
    <source>
        <strain evidence="2">TSTF-M6</strain>
    </source>
</reference>
<dbReference type="RefSeq" id="WP_226747458.1">
    <property type="nucleotide sequence ID" value="NZ_JAJATZ010000002.1"/>
</dbReference>
<dbReference type="PROSITE" id="PS51186">
    <property type="entry name" value="GNAT"/>
    <property type="match status" value="1"/>
</dbReference>
<gene>
    <name evidence="2" type="ORF">LGQ03_04730</name>
</gene>
<organism evidence="2 3">
    <name type="scientific">Loktanella gaetbuli</name>
    <dbReference type="NCBI Taxonomy" id="2881335"/>
    <lineage>
        <taxon>Bacteria</taxon>
        <taxon>Pseudomonadati</taxon>
        <taxon>Pseudomonadota</taxon>
        <taxon>Alphaproteobacteria</taxon>
        <taxon>Rhodobacterales</taxon>
        <taxon>Roseobacteraceae</taxon>
        <taxon>Loktanella</taxon>
    </lineage>
</organism>
<feature type="domain" description="N-acetyltransferase" evidence="1">
    <location>
        <begin position="4"/>
        <end position="157"/>
    </location>
</feature>
<dbReference type="CDD" id="cd04301">
    <property type="entry name" value="NAT_SF"/>
    <property type="match status" value="1"/>
</dbReference>